<dbReference type="AlphaFoldDB" id="A0A8H6RK67"/>
<dbReference type="Proteomes" id="UP000660729">
    <property type="component" value="Unassembled WGS sequence"/>
</dbReference>
<feature type="repeat" description="ANK" evidence="3">
    <location>
        <begin position="938"/>
        <end position="964"/>
    </location>
</feature>
<evidence type="ECO:0000256" key="4">
    <source>
        <dbReference type="SAM" id="MobiDB-lite"/>
    </source>
</evidence>
<keyword evidence="7" id="KW-1185">Reference proteome</keyword>
<keyword evidence="1" id="KW-0677">Repeat</keyword>
<dbReference type="InterPro" id="IPR002110">
    <property type="entry name" value="Ankyrin_rpt"/>
</dbReference>
<feature type="domain" description="Nephrocystin 3-like N-terminal" evidence="5">
    <location>
        <begin position="123"/>
        <end position="293"/>
    </location>
</feature>
<dbReference type="SMART" id="SM00248">
    <property type="entry name" value="ANK"/>
    <property type="match status" value="11"/>
</dbReference>
<dbReference type="PANTHER" id="PTHR24171:SF9">
    <property type="entry name" value="ANKYRIN REPEAT DOMAIN-CONTAINING PROTEIN 39"/>
    <property type="match status" value="1"/>
</dbReference>
<feature type="compositionally biased region" description="Basic and acidic residues" evidence="4">
    <location>
        <begin position="30"/>
        <end position="39"/>
    </location>
</feature>
<dbReference type="Gene3D" id="3.40.50.300">
    <property type="entry name" value="P-loop containing nucleotide triphosphate hydrolases"/>
    <property type="match status" value="1"/>
</dbReference>
<dbReference type="PROSITE" id="PS50088">
    <property type="entry name" value="ANK_REPEAT"/>
    <property type="match status" value="5"/>
</dbReference>
<name>A0A8H6RK67_9PEZI</name>
<organism evidence="6 7">
    <name type="scientific">Pseudocercospora fuligena</name>
    <dbReference type="NCBI Taxonomy" id="685502"/>
    <lineage>
        <taxon>Eukaryota</taxon>
        <taxon>Fungi</taxon>
        <taxon>Dikarya</taxon>
        <taxon>Ascomycota</taxon>
        <taxon>Pezizomycotina</taxon>
        <taxon>Dothideomycetes</taxon>
        <taxon>Dothideomycetidae</taxon>
        <taxon>Mycosphaerellales</taxon>
        <taxon>Mycosphaerellaceae</taxon>
        <taxon>Pseudocercospora</taxon>
    </lineage>
</organism>
<feature type="repeat" description="ANK" evidence="3">
    <location>
        <begin position="891"/>
        <end position="923"/>
    </location>
</feature>
<evidence type="ECO:0000256" key="1">
    <source>
        <dbReference type="ARBA" id="ARBA00022737"/>
    </source>
</evidence>
<gene>
    <name evidence="6" type="ORF">HII31_04724</name>
</gene>
<proteinExistence type="predicted"/>
<feature type="repeat" description="ANK" evidence="3">
    <location>
        <begin position="1122"/>
        <end position="1154"/>
    </location>
</feature>
<dbReference type="Pfam" id="PF12796">
    <property type="entry name" value="Ank_2"/>
    <property type="match status" value="3"/>
</dbReference>
<dbReference type="InterPro" id="IPR036770">
    <property type="entry name" value="Ankyrin_rpt-contain_sf"/>
</dbReference>
<dbReference type="InterPro" id="IPR027417">
    <property type="entry name" value="P-loop_NTPase"/>
</dbReference>
<dbReference type="PROSITE" id="PS50297">
    <property type="entry name" value="ANK_REP_REGION"/>
    <property type="match status" value="5"/>
</dbReference>
<protein>
    <submittedName>
        <fullName evidence="6">Putative ankyrin repeat protein</fullName>
    </submittedName>
</protein>
<feature type="repeat" description="ANK" evidence="3">
    <location>
        <begin position="856"/>
        <end position="888"/>
    </location>
</feature>
<dbReference type="Pfam" id="PF24883">
    <property type="entry name" value="NPHP3_N"/>
    <property type="match status" value="1"/>
</dbReference>
<evidence type="ECO:0000313" key="7">
    <source>
        <dbReference type="Proteomes" id="UP000660729"/>
    </source>
</evidence>
<dbReference type="SUPFAM" id="SSF48403">
    <property type="entry name" value="Ankyrin repeat"/>
    <property type="match status" value="2"/>
</dbReference>
<feature type="compositionally biased region" description="Basic and acidic residues" evidence="4">
    <location>
        <begin position="1"/>
        <end position="14"/>
    </location>
</feature>
<dbReference type="PANTHER" id="PTHR24171">
    <property type="entry name" value="ANKYRIN REPEAT DOMAIN-CONTAINING PROTEIN 39-RELATED"/>
    <property type="match status" value="1"/>
</dbReference>
<dbReference type="InterPro" id="IPR056884">
    <property type="entry name" value="NPHP3-like_N"/>
</dbReference>
<comment type="caution">
    <text evidence="6">The sequence shown here is derived from an EMBL/GenBank/DDBJ whole genome shotgun (WGS) entry which is preliminary data.</text>
</comment>
<dbReference type="OrthoDB" id="3650323at2759"/>
<feature type="repeat" description="ANK" evidence="3">
    <location>
        <begin position="1057"/>
        <end position="1089"/>
    </location>
</feature>
<evidence type="ECO:0000259" key="5">
    <source>
        <dbReference type="Pfam" id="PF24883"/>
    </source>
</evidence>
<accession>A0A8H6RK67</accession>
<dbReference type="Gene3D" id="1.25.40.20">
    <property type="entry name" value="Ankyrin repeat-containing domain"/>
    <property type="match status" value="2"/>
</dbReference>
<feature type="region of interest" description="Disordered" evidence="4">
    <location>
        <begin position="1"/>
        <end position="39"/>
    </location>
</feature>
<evidence type="ECO:0000256" key="3">
    <source>
        <dbReference type="PROSITE-ProRule" id="PRU00023"/>
    </source>
</evidence>
<sequence>MDVDRPRCPHDRKSSPSKLAGGEPTTPSYDESRAKRQKLLEEQHVEQGRSVPRAAVFGESSVSGQARAQFGHQYFHGNVEQHFHDAAPPVGSPTTSLETILESLSFEQMGSRLLTIGRAQARTCRWLLSKPEYEGWRDRNLLAEHNGFLWIKGKPAAGKSTAMKFLYDDARRRAQAELVISFFFNARGDALEMSVEGMYRSLLHQLLRKVPGLHVRLQDSSLVTRTQIWSVDVLKAVFFDAVLGLNGAPLVCYIDALDECHEDDVREMVEFLQTLAEASMDEGQQFFVCFSSRHYPHITVRRGQTIVLESQQEHDKDISEYIQANLHIEETNLALKIKSEIQTRASGVFLWVVLVLKILNKAYDSGRLDLLYARLKDIPDGLNRLFEDILARGPSDHAELILTIQWILFAQRPLRPNELYHAVSGASHMNGTLSEICTDGAAKRFVVDSSKGLAEITPGKEGVAQFIHESVRDYLLYGGGLTALDSTLSANITGHCHNHLKTCCHQYLLATRTAVSASVDSLTSSPEKFSKKKRKKLLKLLPFLEYSVKGVLYHSEAAARSGLVQEVFIRDYPVSVLAKAHNMSERYPVRHYSNCVDMAYLLVEKNALYLLKEWRPQNVPLTDSERYGSAFGLALKKHNMPAVILLLQHGISSDSEGFDDLEEVLNIAKIEPTHAFSLFLNNRPRVKFGTLGDDLLRHAVLKSPELVPMLVSRGARIRRISEDDARQFMSCFLRPDSREPVALDELIDAFSADTLGTLLLTAVETQNAVVVDRLLAKGADCNGDISQGPQPLLHISIVNDDSRVFRRLIQGGADVNFVGGSYTCPLGASVATENQDIFEVLLARGAYVDLPMTVREQQSPLSRAVESGHEEMVIMLLERGALVDIPQADFKRGSPLLSAIRNGRTNIVALLIDHGARIDIPGVTGAHQEKYRYVAHTENFSLLETAVQVGNEEIVAMLLERGADSREKAIQLAIELGEMSLAEMIRSHNTGASALNRILLEIALRRADSHVLRQLRSRTVDKDTASSGLIDACASRSLDVIKAFLEHGADVNAARGEHRTALLVACHKQRADLVKFLIDNGVDVNGPAHKGIALRAAINSDDPESVQLLLRAGANVNGDPGDYDTPLEIACYRRRHDLVELLIKHGANVNAQTSRGGALSTAVRWRDARSVSLLLQAGADVNAGNGIVMRKALEAGDDRIIRLLKEHGAQVV</sequence>
<dbReference type="SUPFAM" id="SSF52540">
    <property type="entry name" value="P-loop containing nucleoside triphosphate hydrolases"/>
    <property type="match status" value="1"/>
</dbReference>
<evidence type="ECO:0000313" key="6">
    <source>
        <dbReference type="EMBL" id="KAF7193951.1"/>
    </source>
</evidence>
<keyword evidence="2 3" id="KW-0040">ANK repeat</keyword>
<reference evidence="6" key="1">
    <citation type="submission" date="2020-04" db="EMBL/GenBank/DDBJ databases">
        <title>Draft genome resource of the tomato pathogen Pseudocercospora fuligena.</title>
        <authorList>
            <person name="Zaccaron A."/>
        </authorList>
    </citation>
    <scope>NUCLEOTIDE SEQUENCE</scope>
    <source>
        <strain evidence="6">PF001</strain>
    </source>
</reference>
<evidence type="ECO:0000256" key="2">
    <source>
        <dbReference type="ARBA" id="ARBA00023043"/>
    </source>
</evidence>
<dbReference type="EMBL" id="JABCIY010000068">
    <property type="protein sequence ID" value="KAF7193951.1"/>
    <property type="molecule type" value="Genomic_DNA"/>
</dbReference>